<keyword evidence="1" id="KW-0812">Transmembrane</keyword>
<sequence>MGRWQPLPDDLSAQRRRLTEELRLHKDRSGLSLASLAAKTAYSATSWQRYLSGQAMPPWQAVDLLGRLVEADRATLRVLWESAVSGENAAPPVDDTAAQGHRRRAPRTTAIVVVAGALLTVLTLGYVWSGGSHARPVPRGAPGDAPVWPWPLRSAGAVSALTDCQGHRCQGRDPYREGCDRDATVVHALRAYGGLVTLRYSRVCRAVWAQTDPVRGTARLLVAGPGVMVLTARSGASRTPMVSAVADTARAC</sequence>
<reference evidence="3" key="1">
    <citation type="journal article" date="2019" name="Int. J. Syst. Evol. Microbiol.">
        <title>The Global Catalogue of Microorganisms (GCM) 10K type strain sequencing project: providing services to taxonomists for standard genome sequencing and annotation.</title>
        <authorList>
            <consortium name="The Broad Institute Genomics Platform"/>
            <consortium name="The Broad Institute Genome Sequencing Center for Infectious Disease"/>
            <person name="Wu L."/>
            <person name="Ma J."/>
        </authorList>
    </citation>
    <scope>NUCLEOTIDE SEQUENCE [LARGE SCALE GENOMIC DNA]</scope>
    <source>
        <strain evidence="3">CGMCC 4.7020</strain>
    </source>
</reference>
<keyword evidence="1" id="KW-1133">Transmembrane helix</keyword>
<evidence type="ECO:0000256" key="1">
    <source>
        <dbReference type="SAM" id="Phobius"/>
    </source>
</evidence>
<dbReference type="EMBL" id="JBHTMM010000039">
    <property type="protein sequence ID" value="MFD1309586.1"/>
    <property type="molecule type" value="Genomic_DNA"/>
</dbReference>
<keyword evidence="1" id="KW-0472">Membrane</keyword>
<comment type="caution">
    <text evidence="2">The sequence shown here is derived from an EMBL/GenBank/DDBJ whole genome shotgun (WGS) entry which is preliminary data.</text>
</comment>
<dbReference type="CDD" id="cd00093">
    <property type="entry name" value="HTH_XRE"/>
    <property type="match status" value="1"/>
</dbReference>
<protein>
    <submittedName>
        <fullName evidence="2">Helix-turn-helix domain-containing protein</fullName>
    </submittedName>
</protein>
<dbReference type="RefSeq" id="WP_381328962.1">
    <property type="nucleotide sequence ID" value="NZ_JBHTMM010000039.1"/>
</dbReference>
<dbReference type="SUPFAM" id="SSF47413">
    <property type="entry name" value="lambda repressor-like DNA-binding domains"/>
    <property type="match status" value="1"/>
</dbReference>
<proteinExistence type="predicted"/>
<dbReference type="InterPro" id="IPR001387">
    <property type="entry name" value="Cro/C1-type_HTH"/>
</dbReference>
<feature type="non-terminal residue" evidence="2">
    <location>
        <position position="252"/>
    </location>
</feature>
<evidence type="ECO:0000313" key="2">
    <source>
        <dbReference type="EMBL" id="MFD1309586.1"/>
    </source>
</evidence>
<keyword evidence="3" id="KW-1185">Reference proteome</keyword>
<dbReference type="InterPro" id="IPR010982">
    <property type="entry name" value="Lambda_DNA-bd_dom_sf"/>
</dbReference>
<accession>A0ABW3XKE5</accession>
<dbReference type="Proteomes" id="UP001597058">
    <property type="component" value="Unassembled WGS sequence"/>
</dbReference>
<dbReference type="Pfam" id="PF10901">
    <property type="entry name" value="DUF2690"/>
    <property type="match status" value="1"/>
</dbReference>
<name>A0ABW3XKE5_9ACTN</name>
<gene>
    <name evidence="2" type="ORF">ACFQ5X_27480</name>
</gene>
<organism evidence="2 3">
    <name type="scientific">Streptomyces kaempferi</name>
    <dbReference type="NCBI Taxonomy" id="333725"/>
    <lineage>
        <taxon>Bacteria</taxon>
        <taxon>Bacillati</taxon>
        <taxon>Actinomycetota</taxon>
        <taxon>Actinomycetes</taxon>
        <taxon>Kitasatosporales</taxon>
        <taxon>Streptomycetaceae</taxon>
        <taxon>Streptomyces</taxon>
    </lineage>
</organism>
<evidence type="ECO:0000313" key="3">
    <source>
        <dbReference type="Proteomes" id="UP001597058"/>
    </source>
</evidence>
<feature type="transmembrane region" description="Helical" evidence="1">
    <location>
        <begin position="109"/>
        <end position="128"/>
    </location>
</feature>
<dbReference type="Pfam" id="PF13560">
    <property type="entry name" value="HTH_31"/>
    <property type="match status" value="1"/>
</dbReference>
<dbReference type="InterPro" id="IPR021224">
    <property type="entry name" value="DUF2690"/>
</dbReference>